<evidence type="ECO:0000256" key="2">
    <source>
        <dbReference type="ARBA" id="ARBA00023125"/>
    </source>
</evidence>
<keyword evidence="1" id="KW-0805">Transcription regulation</keyword>
<keyword evidence="3" id="KW-0804">Transcription</keyword>
<dbReference type="Gene3D" id="1.10.10.60">
    <property type="entry name" value="Homeodomain-like"/>
    <property type="match status" value="1"/>
</dbReference>
<dbReference type="SMART" id="SM00342">
    <property type="entry name" value="HTH_ARAC"/>
    <property type="match status" value="1"/>
</dbReference>
<proteinExistence type="predicted"/>
<dbReference type="PANTHER" id="PTHR43280:SF2">
    <property type="entry name" value="HTH-TYPE TRANSCRIPTIONAL REGULATOR EXSA"/>
    <property type="match status" value="1"/>
</dbReference>
<dbReference type="AlphaFoldDB" id="A0A6B9ZA78"/>
<dbReference type="Pfam" id="PF12833">
    <property type="entry name" value="HTH_18"/>
    <property type="match status" value="1"/>
</dbReference>
<dbReference type="EMBL" id="CP048113">
    <property type="protein sequence ID" value="QHS58095.1"/>
    <property type="molecule type" value="Genomic_DNA"/>
</dbReference>
<evidence type="ECO:0000256" key="1">
    <source>
        <dbReference type="ARBA" id="ARBA00023015"/>
    </source>
</evidence>
<dbReference type="SUPFAM" id="SSF46689">
    <property type="entry name" value="Homeodomain-like"/>
    <property type="match status" value="1"/>
</dbReference>
<organism evidence="5 6">
    <name type="scientific">Chitinophaga agri</name>
    <dbReference type="NCBI Taxonomy" id="2703787"/>
    <lineage>
        <taxon>Bacteria</taxon>
        <taxon>Pseudomonadati</taxon>
        <taxon>Bacteroidota</taxon>
        <taxon>Chitinophagia</taxon>
        <taxon>Chitinophagales</taxon>
        <taxon>Chitinophagaceae</taxon>
        <taxon>Chitinophaga</taxon>
    </lineage>
</organism>
<dbReference type="GO" id="GO:0003700">
    <property type="term" value="F:DNA-binding transcription factor activity"/>
    <property type="evidence" value="ECO:0007669"/>
    <property type="project" value="InterPro"/>
</dbReference>
<dbReference type="KEGG" id="chih:GWR21_00350"/>
<gene>
    <name evidence="5" type="ORF">GWR21_00350</name>
</gene>
<dbReference type="InterPro" id="IPR009057">
    <property type="entry name" value="Homeodomain-like_sf"/>
</dbReference>
<name>A0A6B9ZA78_9BACT</name>
<evidence type="ECO:0000259" key="4">
    <source>
        <dbReference type="PROSITE" id="PS01124"/>
    </source>
</evidence>
<dbReference type="InterPro" id="IPR018060">
    <property type="entry name" value="HTH_AraC"/>
</dbReference>
<accession>A0A6B9ZA78</accession>
<evidence type="ECO:0000313" key="5">
    <source>
        <dbReference type="EMBL" id="QHS58095.1"/>
    </source>
</evidence>
<feature type="domain" description="HTH araC/xylS-type" evidence="4">
    <location>
        <begin position="97"/>
        <end position="176"/>
    </location>
</feature>
<sequence length="187" mass="21376">MHLFIKNMVCNRCILVVQQELEKLDIPYANIQLGDVELQQVPAPQQLDALGKQLEALGFELLDDKKSALIEKIKTTIIRLIHGSDNEALNTKLSVILQEALAVDYHYLSTLFSSTEGLTIEKYVILQRIERVKELLQYDEMNLSEIADDMGYSSVQHLSQQFKKITGMTPTGYRQLKQNDRKPLDQV</sequence>
<dbReference type="Proteomes" id="UP000476411">
    <property type="component" value="Chromosome"/>
</dbReference>
<evidence type="ECO:0000256" key="3">
    <source>
        <dbReference type="ARBA" id="ARBA00023163"/>
    </source>
</evidence>
<evidence type="ECO:0000313" key="6">
    <source>
        <dbReference type="Proteomes" id="UP000476411"/>
    </source>
</evidence>
<dbReference type="InterPro" id="IPR018062">
    <property type="entry name" value="HTH_AraC-typ_CS"/>
</dbReference>
<keyword evidence="6" id="KW-1185">Reference proteome</keyword>
<keyword evidence="2" id="KW-0238">DNA-binding</keyword>
<protein>
    <submittedName>
        <fullName evidence="5">Helix-turn-helix transcriptional regulator</fullName>
    </submittedName>
</protein>
<dbReference type="PROSITE" id="PS01124">
    <property type="entry name" value="HTH_ARAC_FAMILY_2"/>
    <property type="match status" value="1"/>
</dbReference>
<dbReference type="PROSITE" id="PS00041">
    <property type="entry name" value="HTH_ARAC_FAMILY_1"/>
    <property type="match status" value="1"/>
</dbReference>
<reference evidence="5 6" key="1">
    <citation type="submission" date="2020-01" db="EMBL/GenBank/DDBJ databases">
        <title>Complete genome sequence of Chitinophaga sp. H33E-04 isolated from quinoa roots.</title>
        <authorList>
            <person name="Weon H.-Y."/>
            <person name="Lee S.A."/>
        </authorList>
    </citation>
    <scope>NUCLEOTIDE SEQUENCE [LARGE SCALE GENOMIC DNA]</scope>
    <source>
        <strain evidence="5 6">H33E-04</strain>
    </source>
</reference>
<dbReference type="GO" id="GO:0043565">
    <property type="term" value="F:sequence-specific DNA binding"/>
    <property type="evidence" value="ECO:0007669"/>
    <property type="project" value="InterPro"/>
</dbReference>
<dbReference type="PANTHER" id="PTHR43280">
    <property type="entry name" value="ARAC-FAMILY TRANSCRIPTIONAL REGULATOR"/>
    <property type="match status" value="1"/>
</dbReference>